<evidence type="ECO:0000313" key="7">
    <source>
        <dbReference type="Proteomes" id="UP001482513"/>
    </source>
</evidence>
<name>A0ABV0JYI4_9CYAN</name>
<evidence type="ECO:0000256" key="3">
    <source>
        <dbReference type="ARBA" id="ARBA00022777"/>
    </source>
</evidence>
<dbReference type="EMBL" id="JAMPKX010000001">
    <property type="protein sequence ID" value="MEP0945566.1"/>
    <property type="molecule type" value="Genomic_DNA"/>
</dbReference>
<dbReference type="Pfam" id="PF00512">
    <property type="entry name" value="HisKA"/>
    <property type="match status" value="1"/>
</dbReference>
<evidence type="ECO:0000256" key="1">
    <source>
        <dbReference type="ARBA" id="ARBA00000085"/>
    </source>
</evidence>
<comment type="caution">
    <text evidence="6">The sequence shown here is derived from an EMBL/GenBank/DDBJ whole genome shotgun (WGS) entry which is preliminary data.</text>
</comment>
<dbReference type="SUPFAM" id="SSF55781">
    <property type="entry name" value="GAF domain-like"/>
    <property type="match status" value="1"/>
</dbReference>
<dbReference type="InterPro" id="IPR003661">
    <property type="entry name" value="HisK_dim/P_dom"/>
</dbReference>
<protein>
    <recommendedName>
        <fullName evidence="2">histidine kinase</fullName>
        <ecNumber evidence="2">2.7.13.3</ecNumber>
    </recommendedName>
</protein>
<feature type="region of interest" description="Disordered" evidence="4">
    <location>
        <begin position="1"/>
        <end position="28"/>
    </location>
</feature>
<dbReference type="SUPFAM" id="SSF47384">
    <property type="entry name" value="Homodimeric domain of signal transducing histidine kinase"/>
    <property type="match status" value="1"/>
</dbReference>
<dbReference type="SUPFAM" id="SSF55874">
    <property type="entry name" value="ATPase domain of HSP90 chaperone/DNA topoisomerase II/histidine kinase"/>
    <property type="match status" value="1"/>
</dbReference>
<feature type="compositionally biased region" description="Basic residues" evidence="4">
    <location>
        <begin position="1"/>
        <end position="15"/>
    </location>
</feature>
<dbReference type="EC" id="2.7.13.3" evidence="2"/>
<dbReference type="RefSeq" id="WP_190698511.1">
    <property type="nucleotide sequence ID" value="NZ_JAMPKX010000001.1"/>
</dbReference>
<comment type="catalytic activity">
    <reaction evidence="1">
        <text>ATP + protein L-histidine = ADP + protein N-phospho-L-histidine.</text>
        <dbReference type="EC" id="2.7.13.3"/>
    </reaction>
</comment>
<dbReference type="InterPro" id="IPR036890">
    <property type="entry name" value="HATPase_C_sf"/>
</dbReference>
<dbReference type="Proteomes" id="UP001482513">
    <property type="component" value="Unassembled WGS sequence"/>
</dbReference>
<dbReference type="Gene3D" id="1.10.287.130">
    <property type="match status" value="1"/>
</dbReference>
<evidence type="ECO:0000256" key="2">
    <source>
        <dbReference type="ARBA" id="ARBA00012438"/>
    </source>
</evidence>
<dbReference type="InterPro" id="IPR029016">
    <property type="entry name" value="GAF-like_dom_sf"/>
</dbReference>
<dbReference type="Pfam" id="PF01590">
    <property type="entry name" value="GAF"/>
    <property type="match status" value="1"/>
</dbReference>
<dbReference type="GO" id="GO:0016301">
    <property type="term" value="F:kinase activity"/>
    <property type="evidence" value="ECO:0007669"/>
    <property type="project" value="UniProtKB-KW"/>
</dbReference>
<dbReference type="PANTHER" id="PTHR43102:SF2">
    <property type="entry name" value="GAF DOMAIN-CONTAINING PROTEIN"/>
    <property type="match status" value="1"/>
</dbReference>
<evidence type="ECO:0000256" key="4">
    <source>
        <dbReference type="SAM" id="MobiDB-lite"/>
    </source>
</evidence>
<dbReference type="SMART" id="SM00388">
    <property type="entry name" value="HisKA"/>
    <property type="match status" value="1"/>
</dbReference>
<reference evidence="6 7" key="1">
    <citation type="submission" date="2022-04" db="EMBL/GenBank/DDBJ databases">
        <title>Positive selection, recombination, and allopatry shape intraspecific diversity of widespread and dominant cyanobacteria.</title>
        <authorList>
            <person name="Wei J."/>
            <person name="Shu W."/>
            <person name="Hu C."/>
        </authorList>
    </citation>
    <scope>NUCLEOTIDE SEQUENCE [LARGE SCALE GENOMIC DNA]</scope>
    <source>
        <strain evidence="6 7">DQ-A4</strain>
    </source>
</reference>
<keyword evidence="3 6" id="KW-0808">Transferase</keyword>
<gene>
    <name evidence="6" type="ORF">NC992_01650</name>
</gene>
<proteinExistence type="predicted"/>
<dbReference type="SMART" id="SM00065">
    <property type="entry name" value="GAF"/>
    <property type="match status" value="1"/>
</dbReference>
<evidence type="ECO:0000313" key="6">
    <source>
        <dbReference type="EMBL" id="MEP0945566.1"/>
    </source>
</evidence>
<dbReference type="CDD" id="cd00082">
    <property type="entry name" value="HisKA"/>
    <property type="match status" value="1"/>
</dbReference>
<feature type="domain" description="Histidine kinase" evidence="5">
    <location>
        <begin position="296"/>
        <end position="513"/>
    </location>
</feature>
<dbReference type="Gene3D" id="3.30.450.40">
    <property type="match status" value="1"/>
</dbReference>
<dbReference type="PANTHER" id="PTHR43102">
    <property type="entry name" value="SLR1143 PROTEIN"/>
    <property type="match status" value="1"/>
</dbReference>
<accession>A0ABV0JYI4</accession>
<dbReference type="PROSITE" id="PS50109">
    <property type="entry name" value="HIS_KIN"/>
    <property type="match status" value="1"/>
</dbReference>
<evidence type="ECO:0000259" key="5">
    <source>
        <dbReference type="PROSITE" id="PS50109"/>
    </source>
</evidence>
<dbReference type="InterPro" id="IPR005467">
    <property type="entry name" value="His_kinase_dom"/>
</dbReference>
<organism evidence="6 7">
    <name type="scientific">Leptolyngbya subtilissima DQ-A4</name>
    <dbReference type="NCBI Taxonomy" id="2933933"/>
    <lineage>
        <taxon>Bacteria</taxon>
        <taxon>Bacillati</taxon>
        <taxon>Cyanobacteriota</taxon>
        <taxon>Cyanophyceae</taxon>
        <taxon>Leptolyngbyales</taxon>
        <taxon>Leptolyngbyaceae</taxon>
        <taxon>Leptolyngbya group</taxon>
        <taxon>Leptolyngbya</taxon>
    </lineage>
</organism>
<dbReference type="InterPro" id="IPR003018">
    <property type="entry name" value="GAF"/>
</dbReference>
<keyword evidence="7" id="KW-1185">Reference proteome</keyword>
<sequence>MTRPKQQRQRQKRRSLLYPKTERDRNLSTSAYTQNPQTVRKDTVCPHLPLLQPSPSGMLSLCFIRDWALAMSVSVFPVVPEGKAANEAAVHPQIWPCCSLQGLSWAERQQRRSQAIATLELSSPSSIPAWEEAVQMAARFLGVPIAVVTLADSQTEYVRAAHGLSSLGVGNPLSQQRQLPLLEGFGVHILDSEQPLLVTDTLENPVLAQNNLVVAYGIRAYGGVPLMTGQGTCIGTLAVMDVQPRAFTAQELGFLAMAARWGMSEYECHRATCLIPTPQAPLESLVDQVRLNLISQLTQDLRSPLTTVLGMTTMLSREIYGPLTPKQREYTDIVHRSSQILMALVEEIIDLNPLETERFDLVATAVDIESLGQQVLATLAPLAEASAQTLHLSVEPGENHWILDQRVVKQILYHLIFSIMQVAGENGALRVHACRRGKTLALALWLSNPWLGEGLPQEVVTVLQASPVPRQPPRSLLGILLGQHLVQRHGGQLLIQGSGDSDCRLMVLLPGLETTKAQSELGYPAAAESVCQR</sequence>
<dbReference type="InterPro" id="IPR036097">
    <property type="entry name" value="HisK_dim/P_sf"/>
</dbReference>
<keyword evidence="3 6" id="KW-0418">Kinase</keyword>
<dbReference type="Gene3D" id="3.30.565.10">
    <property type="entry name" value="Histidine kinase-like ATPase, C-terminal domain"/>
    <property type="match status" value="1"/>
</dbReference>